<comment type="catalytic activity">
    <reaction evidence="6">
        <text>dopamine + (9Z)-octadecenoyl-CoA = N-(9Z-octadecanoyl)-dopamine + CoA + H(+)</text>
        <dbReference type="Rhea" id="RHEA:51380"/>
        <dbReference type="ChEBI" id="CHEBI:15378"/>
        <dbReference type="ChEBI" id="CHEBI:31883"/>
        <dbReference type="ChEBI" id="CHEBI:57287"/>
        <dbReference type="ChEBI" id="CHEBI:57387"/>
        <dbReference type="ChEBI" id="CHEBI:59905"/>
    </reaction>
    <physiologicalReaction direction="left-to-right" evidence="6">
        <dbReference type="Rhea" id="RHEA:51381"/>
    </physiologicalReaction>
</comment>
<dbReference type="PANTHER" id="PTHR20905:SF1">
    <property type="entry name" value="AT07410P-RELATED"/>
    <property type="match status" value="1"/>
</dbReference>
<evidence type="ECO:0000256" key="13">
    <source>
        <dbReference type="ARBA" id="ARBA00052491"/>
    </source>
</evidence>
<sequence>MPLEQLEFEIKTATTDDKEQILRFLRTFYFQDAPLSCYLKVLTDENPINENLEAYTSALIDDLPPLMAVYNDKLIGVCINTILERDKLSKPPPSWIDDKLMKMVNLLGFVSKGADAFGKHAGCVRALSAAMLSVDQTYRGNGVAKKLLEKSWELGKQHGCGFMVVDCSSHFTARALKSLGFELIYSMDYADYEVNGEVVFKPPPPHKAFTVYTKIIQ</sequence>
<evidence type="ECO:0000256" key="6">
    <source>
        <dbReference type="ARBA" id="ARBA00050189"/>
    </source>
</evidence>
<keyword evidence="1" id="KW-0808">Transferase</keyword>
<keyword evidence="2" id="KW-0012">Acyltransferase</keyword>
<evidence type="ECO:0000256" key="10">
    <source>
        <dbReference type="ARBA" id="ARBA00051823"/>
    </source>
</evidence>
<dbReference type="PANTHER" id="PTHR20905">
    <property type="entry name" value="N-ACETYLTRANSFERASE-RELATED"/>
    <property type="match status" value="1"/>
</dbReference>
<dbReference type="OrthoDB" id="41532at2759"/>
<evidence type="ECO:0000313" key="15">
    <source>
        <dbReference type="EMBL" id="CAH1118729.1"/>
    </source>
</evidence>
<evidence type="ECO:0000256" key="3">
    <source>
        <dbReference type="ARBA" id="ARBA00037926"/>
    </source>
</evidence>
<comment type="catalytic activity">
    <reaction evidence="7">
        <text>serotonin + octadecanoyl-CoA = N-octadecanoyl-serotonin + CoA + H(+)</text>
        <dbReference type="Rhea" id="RHEA:51400"/>
        <dbReference type="ChEBI" id="CHEBI:15378"/>
        <dbReference type="ChEBI" id="CHEBI:57287"/>
        <dbReference type="ChEBI" id="CHEBI:57394"/>
        <dbReference type="ChEBI" id="CHEBI:134065"/>
        <dbReference type="ChEBI" id="CHEBI:350546"/>
    </reaction>
    <physiologicalReaction direction="left-to-right" evidence="7">
        <dbReference type="Rhea" id="RHEA:51401"/>
    </physiologicalReaction>
</comment>
<dbReference type="CDD" id="cd04301">
    <property type="entry name" value="NAT_SF"/>
    <property type="match status" value="1"/>
</dbReference>
<dbReference type="FunFam" id="3.40.630.30:FF:000046">
    <property type="entry name" value="Dopamine N-acetyltransferase"/>
    <property type="match status" value="1"/>
</dbReference>
<evidence type="ECO:0000256" key="8">
    <source>
        <dbReference type="ARBA" id="ARBA00051284"/>
    </source>
</evidence>
<dbReference type="InterPro" id="IPR016181">
    <property type="entry name" value="Acyl_CoA_acyltransferase"/>
</dbReference>
<dbReference type="Pfam" id="PF00583">
    <property type="entry name" value="Acetyltransf_1"/>
    <property type="match status" value="1"/>
</dbReference>
<dbReference type="InterPro" id="IPR000182">
    <property type="entry name" value="GNAT_dom"/>
</dbReference>
<dbReference type="EMBL" id="OU896717">
    <property type="protein sequence ID" value="CAH1118729.1"/>
    <property type="molecule type" value="Genomic_DNA"/>
</dbReference>
<evidence type="ECO:0000256" key="7">
    <source>
        <dbReference type="ARBA" id="ARBA00050849"/>
    </source>
</evidence>
<comment type="catalytic activity">
    <reaction evidence="10">
        <text>serotonin + (9Z)-octadecenoyl-CoA = N-(9Z-octadecenoyl)-serotonin + CoA + H(+)</text>
        <dbReference type="Rhea" id="RHEA:51392"/>
        <dbReference type="ChEBI" id="CHEBI:15378"/>
        <dbReference type="ChEBI" id="CHEBI:57287"/>
        <dbReference type="ChEBI" id="CHEBI:57387"/>
        <dbReference type="ChEBI" id="CHEBI:134064"/>
        <dbReference type="ChEBI" id="CHEBI:350546"/>
    </reaction>
    <physiologicalReaction direction="left-to-right" evidence="10">
        <dbReference type="Rhea" id="RHEA:51393"/>
    </physiologicalReaction>
</comment>
<organism evidence="15 16">
    <name type="scientific">Phaedon cochleariae</name>
    <name type="common">Mustard beetle</name>
    <dbReference type="NCBI Taxonomy" id="80249"/>
    <lineage>
        <taxon>Eukaryota</taxon>
        <taxon>Metazoa</taxon>
        <taxon>Ecdysozoa</taxon>
        <taxon>Arthropoda</taxon>
        <taxon>Hexapoda</taxon>
        <taxon>Insecta</taxon>
        <taxon>Pterygota</taxon>
        <taxon>Neoptera</taxon>
        <taxon>Endopterygota</taxon>
        <taxon>Coleoptera</taxon>
        <taxon>Polyphaga</taxon>
        <taxon>Cucujiformia</taxon>
        <taxon>Chrysomeloidea</taxon>
        <taxon>Chrysomelidae</taxon>
        <taxon>Chrysomelinae</taxon>
        <taxon>Chrysomelini</taxon>
        <taxon>Phaedon</taxon>
    </lineage>
</organism>
<comment type="catalytic activity">
    <reaction evidence="11">
        <text>serotonin + hexadecanoyl-CoA = N-hexadecanoyl-serotonin + CoA + H(+)</text>
        <dbReference type="Rhea" id="RHEA:51384"/>
        <dbReference type="ChEBI" id="CHEBI:15378"/>
        <dbReference type="ChEBI" id="CHEBI:57287"/>
        <dbReference type="ChEBI" id="CHEBI:57379"/>
        <dbReference type="ChEBI" id="CHEBI:134059"/>
        <dbReference type="ChEBI" id="CHEBI:350546"/>
    </reaction>
    <physiologicalReaction direction="left-to-right" evidence="11">
        <dbReference type="Rhea" id="RHEA:51385"/>
    </physiologicalReaction>
</comment>
<name>A0A9P0GIG8_PHACE</name>
<protein>
    <recommendedName>
        <fullName evidence="5">aralkylamine N-acetyltransferase</fullName>
        <ecNumber evidence="5">2.3.1.87</ecNumber>
    </recommendedName>
</protein>
<evidence type="ECO:0000256" key="9">
    <source>
        <dbReference type="ARBA" id="ARBA00051711"/>
    </source>
</evidence>
<comment type="pathway">
    <text evidence="3">Aromatic compound metabolism; melatonin biosynthesis; melatonin from serotonin: step 1/2.</text>
</comment>
<gene>
    <name evidence="15" type="ORF">PHAECO_LOCUS2167</name>
</gene>
<keyword evidence="16" id="KW-1185">Reference proteome</keyword>
<evidence type="ECO:0000256" key="12">
    <source>
        <dbReference type="ARBA" id="ARBA00052335"/>
    </source>
</evidence>
<comment type="catalytic activity">
    <reaction evidence="12">
        <text>dopamine + hexadecanoyl-CoA = N-hexadecanoyl-dopamine + CoA + H(+)</text>
        <dbReference type="Rhea" id="RHEA:51376"/>
        <dbReference type="ChEBI" id="CHEBI:15378"/>
        <dbReference type="ChEBI" id="CHEBI:57287"/>
        <dbReference type="ChEBI" id="CHEBI:57379"/>
        <dbReference type="ChEBI" id="CHEBI:59905"/>
        <dbReference type="ChEBI" id="CHEBI:134058"/>
    </reaction>
    <physiologicalReaction direction="left-to-right" evidence="12">
        <dbReference type="Rhea" id="RHEA:51377"/>
    </physiologicalReaction>
</comment>
<evidence type="ECO:0000256" key="4">
    <source>
        <dbReference type="ARBA" id="ARBA00038182"/>
    </source>
</evidence>
<evidence type="ECO:0000256" key="2">
    <source>
        <dbReference type="ARBA" id="ARBA00023315"/>
    </source>
</evidence>
<evidence type="ECO:0000256" key="5">
    <source>
        <dbReference type="ARBA" id="ARBA00039114"/>
    </source>
</evidence>
<accession>A0A9P0GIG8</accession>
<comment type="catalytic activity">
    <reaction evidence="9">
        <text>dopamine + acetyl-CoA = N-acetyldopamine + CoA + H(+)</text>
        <dbReference type="Rhea" id="RHEA:51388"/>
        <dbReference type="ChEBI" id="CHEBI:15378"/>
        <dbReference type="ChEBI" id="CHEBI:57287"/>
        <dbReference type="ChEBI" id="CHEBI:57288"/>
        <dbReference type="ChEBI" id="CHEBI:59905"/>
        <dbReference type="ChEBI" id="CHEBI:125678"/>
    </reaction>
    <physiologicalReaction direction="left-to-right" evidence="9">
        <dbReference type="Rhea" id="RHEA:51389"/>
    </physiologicalReaction>
</comment>
<dbReference type="Gene3D" id="3.40.630.30">
    <property type="match status" value="1"/>
</dbReference>
<proteinExistence type="inferred from homology"/>
<evidence type="ECO:0000256" key="1">
    <source>
        <dbReference type="ARBA" id="ARBA00022679"/>
    </source>
</evidence>
<feature type="domain" description="N-acetyltransferase" evidence="14">
    <location>
        <begin position="64"/>
        <end position="181"/>
    </location>
</feature>
<reference evidence="15" key="2">
    <citation type="submission" date="2022-10" db="EMBL/GenBank/DDBJ databases">
        <authorList>
            <consortium name="ENA_rothamsted_submissions"/>
            <consortium name="culmorum"/>
            <person name="King R."/>
        </authorList>
    </citation>
    <scope>NUCLEOTIDE SEQUENCE</scope>
</reference>
<dbReference type="GO" id="GO:0004059">
    <property type="term" value="F:aralkylamine N-acetyltransferase activity"/>
    <property type="evidence" value="ECO:0007669"/>
    <property type="project" value="UniProtKB-EC"/>
</dbReference>
<dbReference type="EC" id="2.3.1.87" evidence="5"/>
<dbReference type="AlphaFoldDB" id="A0A9P0GIG8"/>
<comment type="similarity">
    <text evidence="4">Belongs to the acetyltransferase family. AANAT subfamily.</text>
</comment>
<evidence type="ECO:0000313" key="16">
    <source>
        <dbReference type="Proteomes" id="UP001153737"/>
    </source>
</evidence>
<comment type="catalytic activity">
    <reaction evidence="13">
        <text>serotonin + acetyl-CoA = N-acetylserotonin + CoA + H(+)</text>
        <dbReference type="Rhea" id="RHEA:25217"/>
        <dbReference type="ChEBI" id="CHEBI:15378"/>
        <dbReference type="ChEBI" id="CHEBI:17697"/>
        <dbReference type="ChEBI" id="CHEBI:57287"/>
        <dbReference type="ChEBI" id="CHEBI:57288"/>
        <dbReference type="ChEBI" id="CHEBI:350546"/>
        <dbReference type="EC" id="2.3.1.87"/>
    </reaction>
    <physiologicalReaction direction="left-to-right" evidence="13">
        <dbReference type="Rhea" id="RHEA:25218"/>
    </physiologicalReaction>
</comment>
<dbReference type="Proteomes" id="UP001153737">
    <property type="component" value="Chromosome 11"/>
</dbReference>
<evidence type="ECO:0000259" key="14">
    <source>
        <dbReference type="Pfam" id="PF00583"/>
    </source>
</evidence>
<dbReference type="SUPFAM" id="SSF55729">
    <property type="entry name" value="Acyl-CoA N-acyltransferases (Nat)"/>
    <property type="match status" value="1"/>
</dbReference>
<comment type="catalytic activity">
    <reaction evidence="8">
        <text>serotonin + (5Z,8Z,11Z,14Z)-eicosatetraenoyl-CoA = N-[(5Z,8Z,11Z,14Z)-eicosatetraenoyl]-serotonin + CoA + H(+)</text>
        <dbReference type="Rhea" id="RHEA:51396"/>
        <dbReference type="ChEBI" id="CHEBI:15378"/>
        <dbReference type="ChEBI" id="CHEBI:57287"/>
        <dbReference type="ChEBI" id="CHEBI:57368"/>
        <dbReference type="ChEBI" id="CHEBI:132255"/>
        <dbReference type="ChEBI" id="CHEBI:350546"/>
    </reaction>
    <physiologicalReaction direction="left-to-right" evidence="8">
        <dbReference type="Rhea" id="RHEA:51397"/>
    </physiologicalReaction>
</comment>
<reference evidence="15" key="1">
    <citation type="submission" date="2022-01" db="EMBL/GenBank/DDBJ databases">
        <authorList>
            <person name="King R."/>
        </authorList>
    </citation>
    <scope>NUCLEOTIDE SEQUENCE</scope>
</reference>
<evidence type="ECO:0000256" key="11">
    <source>
        <dbReference type="ARBA" id="ARBA00052178"/>
    </source>
</evidence>